<accession>A0A9P1CDM0</accession>
<reference evidence="1" key="1">
    <citation type="submission" date="2022-10" db="EMBL/GenBank/DDBJ databases">
        <authorList>
            <person name="Chen Y."/>
            <person name="Dougan E. K."/>
            <person name="Chan C."/>
            <person name="Rhodes N."/>
            <person name="Thang M."/>
        </authorList>
    </citation>
    <scope>NUCLEOTIDE SEQUENCE</scope>
</reference>
<reference evidence="2" key="2">
    <citation type="submission" date="2024-04" db="EMBL/GenBank/DDBJ databases">
        <authorList>
            <person name="Chen Y."/>
            <person name="Shah S."/>
            <person name="Dougan E. K."/>
            <person name="Thang M."/>
            <person name="Chan C."/>
        </authorList>
    </citation>
    <scope>NUCLEOTIDE SEQUENCE [LARGE SCALE GENOMIC DNA]</scope>
</reference>
<evidence type="ECO:0000313" key="2">
    <source>
        <dbReference type="EMBL" id="CAL1143030.1"/>
    </source>
</evidence>
<name>A0A9P1CDM0_9DINO</name>
<evidence type="ECO:0000313" key="1">
    <source>
        <dbReference type="EMBL" id="CAI3989655.1"/>
    </source>
</evidence>
<evidence type="ECO:0000313" key="4">
    <source>
        <dbReference type="Proteomes" id="UP001152797"/>
    </source>
</evidence>
<protein>
    <submittedName>
        <fullName evidence="3">Histidine kinase</fullName>
    </submittedName>
</protein>
<proteinExistence type="predicted"/>
<gene>
    <name evidence="1" type="ORF">C1SCF055_LOCUS16714</name>
</gene>
<organism evidence="1">
    <name type="scientific">Cladocopium goreaui</name>
    <dbReference type="NCBI Taxonomy" id="2562237"/>
    <lineage>
        <taxon>Eukaryota</taxon>
        <taxon>Sar</taxon>
        <taxon>Alveolata</taxon>
        <taxon>Dinophyceae</taxon>
        <taxon>Suessiales</taxon>
        <taxon>Symbiodiniaceae</taxon>
        <taxon>Cladocopium</taxon>
    </lineage>
</organism>
<keyword evidence="4" id="KW-1185">Reference proteome</keyword>
<dbReference type="Proteomes" id="UP001152797">
    <property type="component" value="Unassembled WGS sequence"/>
</dbReference>
<dbReference type="EMBL" id="CAMXCT030001391">
    <property type="protein sequence ID" value="CAL4776967.1"/>
    <property type="molecule type" value="Genomic_DNA"/>
</dbReference>
<sequence>MASVAADCSVAADMQQAALKKSQSMSWEQWRLRAIQAIMKCLLDELQQHQNVSDAVHVTLRTFHHFTTAYETLDSFIAEVFFSMDSTDNVCVYAPFLYHFQQVLQQCAGDLDYILSSGYEFAFEPATAIKAFYAKINQKFFDTNDWTEMNVDLKGAPLPWEFAALLQLKMHKSFTMKAVHQLEVVHTSLNCLRGRMASTQAMERFMSLIKFAAQKLRADFIALPDSREGAQAECKPCSFSWSVCKRRRVNVDQ</sequence>
<dbReference type="AlphaFoldDB" id="A0A9P1CDM0"/>
<dbReference type="EMBL" id="CAMXCT020001391">
    <property type="protein sequence ID" value="CAL1143030.1"/>
    <property type="molecule type" value="Genomic_DNA"/>
</dbReference>
<dbReference type="EMBL" id="CAMXCT010001391">
    <property type="protein sequence ID" value="CAI3989655.1"/>
    <property type="molecule type" value="Genomic_DNA"/>
</dbReference>
<keyword evidence="3" id="KW-0808">Transferase</keyword>
<dbReference type="GO" id="GO:0016301">
    <property type="term" value="F:kinase activity"/>
    <property type="evidence" value="ECO:0007669"/>
    <property type="project" value="UniProtKB-KW"/>
</dbReference>
<comment type="caution">
    <text evidence="1">The sequence shown here is derived from an EMBL/GenBank/DDBJ whole genome shotgun (WGS) entry which is preliminary data.</text>
</comment>
<evidence type="ECO:0000313" key="3">
    <source>
        <dbReference type="EMBL" id="CAL4776967.1"/>
    </source>
</evidence>
<keyword evidence="3" id="KW-0418">Kinase</keyword>